<dbReference type="PANTHER" id="PTHR12934:SF11">
    <property type="entry name" value="LARGE RIBOSOMAL SUBUNIT PROTEIN UL15M"/>
    <property type="match status" value="1"/>
</dbReference>
<proteinExistence type="inferred from homology"/>
<protein>
    <recommendedName>
        <fullName evidence="5">Large ribosomal subunit protein uL15/eL18 domain-containing protein</fullName>
    </recommendedName>
</protein>
<dbReference type="InterPro" id="IPR005749">
    <property type="entry name" value="Ribosomal_uL15_bac-type"/>
</dbReference>
<dbReference type="STRING" id="5643.A0A060S3N0"/>
<evidence type="ECO:0000256" key="2">
    <source>
        <dbReference type="ARBA" id="ARBA00022980"/>
    </source>
</evidence>
<dbReference type="HOGENOM" id="CLU_055188_5_0_1"/>
<dbReference type="EMBL" id="CCBP010000032">
    <property type="protein sequence ID" value="CDO69027.1"/>
    <property type="molecule type" value="Genomic_DNA"/>
</dbReference>
<gene>
    <name evidence="6" type="ORF">BN946_scf184834.g34</name>
</gene>
<name>A0A060S3N0_PYCCI</name>
<keyword evidence="3" id="KW-0687">Ribonucleoprotein</keyword>
<feature type="domain" description="Large ribosomal subunit protein uL15/eL18" evidence="5">
    <location>
        <begin position="162"/>
        <end position="239"/>
    </location>
</feature>
<keyword evidence="2" id="KW-0689">Ribosomal protein</keyword>
<organism evidence="6 7">
    <name type="scientific">Pycnoporus cinnabarinus</name>
    <name type="common">Cinnabar-red polypore</name>
    <name type="synonym">Trametes cinnabarina</name>
    <dbReference type="NCBI Taxonomy" id="5643"/>
    <lineage>
        <taxon>Eukaryota</taxon>
        <taxon>Fungi</taxon>
        <taxon>Dikarya</taxon>
        <taxon>Basidiomycota</taxon>
        <taxon>Agaricomycotina</taxon>
        <taxon>Agaricomycetes</taxon>
        <taxon>Polyporales</taxon>
        <taxon>Polyporaceae</taxon>
        <taxon>Trametes</taxon>
    </lineage>
</organism>
<dbReference type="InterPro" id="IPR036227">
    <property type="entry name" value="Ribosomal_uL15/eL18_sf"/>
</dbReference>
<dbReference type="SUPFAM" id="SSF52080">
    <property type="entry name" value="Ribosomal proteins L15p and L18e"/>
    <property type="match status" value="1"/>
</dbReference>
<dbReference type="GO" id="GO:0003735">
    <property type="term" value="F:structural constituent of ribosome"/>
    <property type="evidence" value="ECO:0007669"/>
    <property type="project" value="InterPro"/>
</dbReference>
<dbReference type="PANTHER" id="PTHR12934">
    <property type="entry name" value="50S RIBOSOMAL PROTEIN L15"/>
    <property type="match status" value="1"/>
</dbReference>
<evidence type="ECO:0000256" key="3">
    <source>
        <dbReference type="ARBA" id="ARBA00023274"/>
    </source>
</evidence>
<dbReference type="Proteomes" id="UP000029665">
    <property type="component" value="Unassembled WGS sequence"/>
</dbReference>
<accession>A0A060S3N0</accession>
<feature type="compositionally biased region" description="Low complexity" evidence="4">
    <location>
        <begin position="41"/>
        <end position="52"/>
    </location>
</feature>
<evidence type="ECO:0000256" key="1">
    <source>
        <dbReference type="ARBA" id="ARBA00007320"/>
    </source>
</evidence>
<dbReference type="GO" id="GO:0006412">
    <property type="term" value="P:translation"/>
    <property type="evidence" value="ECO:0007669"/>
    <property type="project" value="InterPro"/>
</dbReference>
<dbReference type="InterPro" id="IPR030878">
    <property type="entry name" value="Ribosomal_uL15"/>
</dbReference>
<dbReference type="NCBIfam" id="TIGR01071">
    <property type="entry name" value="rplO_bact"/>
    <property type="match status" value="1"/>
</dbReference>
<dbReference type="Gene3D" id="3.100.10.10">
    <property type="match status" value="1"/>
</dbReference>
<evidence type="ECO:0000313" key="6">
    <source>
        <dbReference type="EMBL" id="CDO69027.1"/>
    </source>
</evidence>
<comment type="similarity">
    <text evidence="1">Belongs to the universal ribosomal protein uL15 family.</text>
</comment>
<evidence type="ECO:0000313" key="7">
    <source>
        <dbReference type="Proteomes" id="UP000029665"/>
    </source>
</evidence>
<evidence type="ECO:0000256" key="4">
    <source>
        <dbReference type="SAM" id="MobiDB-lite"/>
    </source>
</evidence>
<dbReference type="OrthoDB" id="361383at2759"/>
<dbReference type="AlphaFoldDB" id="A0A060S3N0"/>
<comment type="caution">
    <text evidence="6">The sequence shown here is derived from an EMBL/GenBank/DDBJ whole genome shotgun (WGS) entry which is preliminary data.</text>
</comment>
<feature type="region of interest" description="Disordered" evidence="4">
    <location>
        <begin position="17"/>
        <end position="52"/>
    </location>
</feature>
<sequence length="318" mass="34522">MEGRTSRAVLPLLRALTQTRSRGQRAPHGKPALFCSKSGKTSSPSTSTSSTFSTPLATAFAASLLGSSGAEMSSVAGRFKATAGRVHLFNLSPAPGSQSTQKRLGRGRSSGLGKTSGRGHKGQKARAGNGKPKAGFEGGQTPIVKLFPKRGFVNPERKVYAPVNLDRIQHWIDQGRLSCSPDKPITARELLLSGCIHQVHDGIKLLASGAEHLKTAIHITAARASQSAIRAVEKMGGTVFCKYYNELALRDCVKGRTDRTEAAPTKKNDILWYTSWRNRGYLSPTALSKMPPTLVHERWRELSKQLLTFKSQEFEKAK</sequence>
<dbReference type="Pfam" id="PF00828">
    <property type="entry name" value="Ribosomal_L27A"/>
    <property type="match status" value="1"/>
</dbReference>
<dbReference type="InterPro" id="IPR021131">
    <property type="entry name" value="Ribosomal_uL15/eL18"/>
</dbReference>
<keyword evidence="7" id="KW-1185">Reference proteome</keyword>
<reference evidence="6" key="1">
    <citation type="submission" date="2014-01" db="EMBL/GenBank/DDBJ databases">
        <title>The genome of the white-rot fungus Pycnoporus cinnabarinus: a basidiomycete model with a versatile arsenal for lignocellulosic biomass breakdown.</title>
        <authorList>
            <person name="Levasseur A."/>
            <person name="Lomascolo A."/>
            <person name="Ruiz-Duenas F.J."/>
            <person name="Uzan E."/>
            <person name="Piumi F."/>
            <person name="Kues U."/>
            <person name="Ram A.F.J."/>
            <person name="Murat C."/>
            <person name="Haon M."/>
            <person name="Benoit I."/>
            <person name="Arfi Y."/>
            <person name="Chevret D."/>
            <person name="Drula E."/>
            <person name="Kwon M.J."/>
            <person name="Gouret P."/>
            <person name="Lesage-Meessen L."/>
            <person name="Lombard V."/>
            <person name="Mariette J."/>
            <person name="Noirot C."/>
            <person name="Park J."/>
            <person name="Patyshakuliyeva A."/>
            <person name="Wieneger R.A.B."/>
            <person name="Wosten H.A.B."/>
            <person name="Martin F."/>
            <person name="Coutinho P.M."/>
            <person name="de Vries R."/>
            <person name="Martinez A.T."/>
            <person name="Klopp C."/>
            <person name="Pontarotti P."/>
            <person name="Henrissat B."/>
            <person name="Record E."/>
        </authorList>
    </citation>
    <scope>NUCLEOTIDE SEQUENCE [LARGE SCALE GENOMIC DNA]</scope>
    <source>
        <strain evidence="6">BRFM137</strain>
    </source>
</reference>
<feature type="region of interest" description="Disordered" evidence="4">
    <location>
        <begin position="90"/>
        <end position="140"/>
    </location>
</feature>
<dbReference type="OMA" id="VVTRYYT"/>
<dbReference type="GO" id="GO:0005762">
    <property type="term" value="C:mitochondrial large ribosomal subunit"/>
    <property type="evidence" value="ECO:0007669"/>
    <property type="project" value="TreeGrafter"/>
</dbReference>
<dbReference type="HAMAP" id="MF_01341">
    <property type="entry name" value="Ribosomal_uL15"/>
    <property type="match status" value="1"/>
</dbReference>
<evidence type="ECO:0000259" key="5">
    <source>
        <dbReference type="Pfam" id="PF00828"/>
    </source>
</evidence>